<feature type="binding site" evidence="8">
    <location>
        <position position="263"/>
    </location>
    <ligand>
        <name>Zn(2+)</name>
        <dbReference type="ChEBI" id="CHEBI:29105"/>
        <label>2</label>
    </ligand>
</feature>
<evidence type="ECO:0000256" key="5">
    <source>
        <dbReference type="ARBA" id="ARBA00022833"/>
    </source>
</evidence>
<dbReference type="Pfam" id="PF12998">
    <property type="entry name" value="ING"/>
    <property type="match status" value="1"/>
</dbReference>
<dbReference type="SMART" id="SM00249">
    <property type="entry name" value="PHD"/>
    <property type="match status" value="1"/>
</dbReference>
<dbReference type="PANTHER" id="PTHR10333">
    <property type="entry name" value="INHIBITOR OF GROWTH PROTEIN"/>
    <property type="match status" value="1"/>
</dbReference>
<accession>A0A1X2HLD0</accession>
<dbReference type="Proteomes" id="UP000193560">
    <property type="component" value="Unassembled WGS sequence"/>
</dbReference>
<dbReference type="InterPro" id="IPR019787">
    <property type="entry name" value="Znf_PHD-finger"/>
</dbReference>
<dbReference type="InterPro" id="IPR028651">
    <property type="entry name" value="ING_fam"/>
</dbReference>
<evidence type="ECO:0000313" key="13">
    <source>
        <dbReference type="EMBL" id="ORZ00092.1"/>
    </source>
</evidence>
<dbReference type="InterPro" id="IPR059153">
    <property type="entry name" value="NSD_PHD-1st"/>
</dbReference>
<dbReference type="InterPro" id="IPR011011">
    <property type="entry name" value="Znf_FYVE_PHD"/>
</dbReference>
<comment type="similarity">
    <text evidence="2 10">Belongs to the ING family.</text>
</comment>
<name>A0A1X2HLD0_9FUNG</name>
<evidence type="ECO:0000313" key="14">
    <source>
        <dbReference type="Proteomes" id="UP000193560"/>
    </source>
</evidence>
<comment type="function">
    <text evidence="10">Component of an histone acetyltransferase complex.</text>
</comment>
<feature type="binding site" evidence="8">
    <location>
        <position position="241"/>
    </location>
    <ligand>
        <name>Zn(2+)</name>
        <dbReference type="ChEBI" id="CHEBI:29105"/>
        <label>2</label>
    </ligand>
</feature>
<proteinExistence type="inferred from homology"/>
<feature type="site" description="Histone H3K4me3 binding" evidence="7">
    <location>
        <position position="222"/>
    </location>
</feature>
<dbReference type="SMART" id="SM01408">
    <property type="entry name" value="ING"/>
    <property type="match status" value="1"/>
</dbReference>
<dbReference type="InterPro" id="IPR001965">
    <property type="entry name" value="Znf_PHD"/>
</dbReference>
<evidence type="ECO:0000256" key="8">
    <source>
        <dbReference type="PIRSR" id="PIRSR628651-51"/>
    </source>
</evidence>
<comment type="domain">
    <text evidence="10">The PHD-type zinc finger mediates the binding to H3K4me3.</text>
</comment>
<feature type="binding site" evidence="8">
    <location>
        <position position="225"/>
    </location>
    <ligand>
        <name>Zn(2+)</name>
        <dbReference type="ChEBI" id="CHEBI:29105"/>
        <label>1</label>
    </ligand>
</feature>
<keyword evidence="3 8" id="KW-0479">Metal-binding</keyword>
<evidence type="ECO:0000256" key="4">
    <source>
        <dbReference type="ARBA" id="ARBA00022771"/>
    </source>
</evidence>
<dbReference type="EMBL" id="MCGE01000057">
    <property type="protein sequence ID" value="ORZ00092.1"/>
    <property type="molecule type" value="Genomic_DNA"/>
</dbReference>
<evidence type="ECO:0000259" key="12">
    <source>
        <dbReference type="PROSITE" id="PS50016"/>
    </source>
</evidence>
<evidence type="ECO:0000256" key="6">
    <source>
        <dbReference type="ARBA" id="ARBA00023242"/>
    </source>
</evidence>
<feature type="region of interest" description="Disordered" evidence="11">
    <location>
        <begin position="167"/>
        <end position="201"/>
    </location>
</feature>
<evidence type="ECO:0000256" key="9">
    <source>
        <dbReference type="PROSITE-ProRule" id="PRU00146"/>
    </source>
</evidence>
<dbReference type="OrthoDB" id="5411773at2759"/>
<feature type="compositionally biased region" description="Basic residues" evidence="11">
    <location>
        <begin position="191"/>
        <end position="201"/>
    </location>
</feature>
<feature type="site" description="Histone H3K4me3 binding" evidence="7">
    <location>
        <position position="245"/>
    </location>
</feature>
<dbReference type="SUPFAM" id="SSF57903">
    <property type="entry name" value="FYVE/PHD zinc finger"/>
    <property type="match status" value="1"/>
</dbReference>
<dbReference type="InterPro" id="IPR013083">
    <property type="entry name" value="Znf_RING/FYVE/PHD"/>
</dbReference>
<sequence>MNRSASDIFDDYLDRIEDLPSEIDQNMQELRSMDEQFQRFSRSPTTPSPTTTLTAAVNPLSTTMPLDLVEKGYKTAIEIQDAKIDKARRMYDLLSLRIEELDSQIAQNNISFIPMVDNGMQRCCFQQRSRHGHVNRYSSSSASSTYCHQMACSRSLTSMYTMAMDHPPLYHPRRTESDNKRSISSYDTNGSRKRTHRTARHKTPINTGVLLEPEIDPNEPKYCYCNQVSFGDMVACDGDNCEKEWFHYSCVGLTAPPVGKWFCEDCAAE</sequence>
<keyword evidence="14" id="KW-1185">Reference proteome</keyword>
<evidence type="ECO:0000256" key="2">
    <source>
        <dbReference type="ARBA" id="ARBA00010210"/>
    </source>
</evidence>
<comment type="subunit">
    <text evidence="10">Component of an histone acetyltransferase complex. Interacts with H3K4me3 and to a lesser extent with H3K4me2.</text>
</comment>
<dbReference type="Pfam" id="PF23011">
    <property type="entry name" value="PHD-1st_NSD"/>
    <property type="match status" value="1"/>
</dbReference>
<evidence type="ECO:0000256" key="10">
    <source>
        <dbReference type="RuleBase" id="RU361213"/>
    </source>
</evidence>
<protein>
    <recommendedName>
        <fullName evidence="10">Chromatin modification-related protein</fullName>
    </recommendedName>
</protein>
<dbReference type="AlphaFoldDB" id="A0A1X2HLD0"/>
<dbReference type="InterPro" id="IPR019786">
    <property type="entry name" value="Zinc_finger_PHD-type_CS"/>
</dbReference>
<reference evidence="13 14" key="1">
    <citation type="submission" date="2016-07" db="EMBL/GenBank/DDBJ databases">
        <title>Pervasive Adenine N6-methylation of Active Genes in Fungi.</title>
        <authorList>
            <consortium name="DOE Joint Genome Institute"/>
            <person name="Mondo S.J."/>
            <person name="Dannebaum R.O."/>
            <person name="Kuo R.C."/>
            <person name="Labutti K."/>
            <person name="Haridas S."/>
            <person name="Kuo A."/>
            <person name="Salamov A."/>
            <person name="Ahrendt S.R."/>
            <person name="Lipzen A."/>
            <person name="Sullivan W."/>
            <person name="Andreopoulos W.B."/>
            <person name="Clum A."/>
            <person name="Lindquist E."/>
            <person name="Daum C."/>
            <person name="Ramamoorthy G.K."/>
            <person name="Gryganskyi A."/>
            <person name="Culley D."/>
            <person name="Magnuson J.K."/>
            <person name="James T.Y."/>
            <person name="O'Malley M.A."/>
            <person name="Stajich J.E."/>
            <person name="Spatafora J.W."/>
            <person name="Visel A."/>
            <person name="Grigoriev I.V."/>
        </authorList>
    </citation>
    <scope>NUCLEOTIDE SEQUENCE [LARGE SCALE GENOMIC DNA]</scope>
    <source>
        <strain evidence="13 14">NRRL 1336</strain>
    </source>
</reference>
<dbReference type="Gene3D" id="6.10.140.1740">
    <property type="match status" value="1"/>
</dbReference>
<evidence type="ECO:0000256" key="7">
    <source>
        <dbReference type="PIRSR" id="PIRSR628651-50"/>
    </source>
</evidence>
<evidence type="ECO:0000256" key="11">
    <source>
        <dbReference type="SAM" id="MobiDB-lite"/>
    </source>
</evidence>
<dbReference type="STRING" id="90262.A0A1X2HLD0"/>
<keyword evidence="10" id="KW-0156">Chromatin regulator</keyword>
<gene>
    <name evidence="13" type="ORF">BCR42DRAFT_429927</name>
</gene>
<keyword evidence="5 8" id="KW-0862">Zinc</keyword>
<dbReference type="GO" id="GO:0005634">
    <property type="term" value="C:nucleus"/>
    <property type="evidence" value="ECO:0007669"/>
    <property type="project" value="UniProtKB-SubCell"/>
</dbReference>
<dbReference type="CDD" id="cd15505">
    <property type="entry name" value="PHD_ING"/>
    <property type="match status" value="1"/>
</dbReference>
<dbReference type="PROSITE" id="PS01359">
    <property type="entry name" value="ZF_PHD_1"/>
    <property type="match status" value="1"/>
</dbReference>
<dbReference type="GO" id="GO:0008270">
    <property type="term" value="F:zinc ion binding"/>
    <property type="evidence" value="ECO:0007669"/>
    <property type="project" value="UniProtKB-KW"/>
</dbReference>
<feature type="binding site" evidence="8">
    <location>
        <position position="266"/>
    </location>
    <ligand>
        <name>Zn(2+)</name>
        <dbReference type="ChEBI" id="CHEBI:29105"/>
        <label>2</label>
    </ligand>
</feature>
<feature type="binding site" evidence="8">
    <location>
        <position position="250"/>
    </location>
    <ligand>
        <name>Zn(2+)</name>
        <dbReference type="ChEBI" id="CHEBI:29105"/>
        <label>1</label>
    </ligand>
</feature>
<feature type="domain" description="PHD-type" evidence="12">
    <location>
        <begin position="220"/>
        <end position="269"/>
    </location>
</feature>
<dbReference type="Gene3D" id="3.30.40.10">
    <property type="entry name" value="Zinc/RING finger domain, C3HC4 (zinc finger)"/>
    <property type="match status" value="1"/>
</dbReference>
<dbReference type="GO" id="GO:0006325">
    <property type="term" value="P:chromatin organization"/>
    <property type="evidence" value="ECO:0007669"/>
    <property type="project" value="UniProtKB-KW"/>
</dbReference>
<organism evidence="13 14">
    <name type="scientific">Absidia repens</name>
    <dbReference type="NCBI Taxonomy" id="90262"/>
    <lineage>
        <taxon>Eukaryota</taxon>
        <taxon>Fungi</taxon>
        <taxon>Fungi incertae sedis</taxon>
        <taxon>Mucoromycota</taxon>
        <taxon>Mucoromycotina</taxon>
        <taxon>Mucoromycetes</taxon>
        <taxon>Mucorales</taxon>
        <taxon>Cunninghamellaceae</taxon>
        <taxon>Absidia</taxon>
    </lineage>
</organism>
<evidence type="ECO:0000256" key="3">
    <source>
        <dbReference type="ARBA" id="ARBA00022723"/>
    </source>
</evidence>
<feature type="binding site" evidence="8">
    <location>
        <position position="223"/>
    </location>
    <ligand>
        <name>Zn(2+)</name>
        <dbReference type="ChEBI" id="CHEBI:29105"/>
        <label>1</label>
    </ligand>
</feature>
<dbReference type="PROSITE" id="PS50016">
    <property type="entry name" value="ZF_PHD_2"/>
    <property type="match status" value="1"/>
</dbReference>
<keyword evidence="6 10" id="KW-0539">Nucleus</keyword>
<feature type="site" description="Histone H3K4me3 binding" evidence="7">
    <location>
        <position position="233"/>
    </location>
</feature>
<comment type="caution">
    <text evidence="13">The sequence shown here is derived from an EMBL/GenBank/DDBJ whole genome shotgun (WGS) entry which is preliminary data.</text>
</comment>
<comment type="subcellular location">
    <subcellularLocation>
        <location evidence="1 10">Nucleus</location>
    </subcellularLocation>
</comment>
<dbReference type="InterPro" id="IPR024610">
    <property type="entry name" value="ING_N_histone-binding"/>
</dbReference>
<feature type="binding site" evidence="8">
    <location>
        <position position="247"/>
    </location>
    <ligand>
        <name>Zn(2+)</name>
        <dbReference type="ChEBI" id="CHEBI:29105"/>
        <label>1</label>
    </ligand>
</feature>
<evidence type="ECO:0000256" key="1">
    <source>
        <dbReference type="ARBA" id="ARBA00004123"/>
    </source>
</evidence>
<feature type="binding site" evidence="8">
    <location>
        <position position="236"/>
    </location>
    <ligand>
        <name>Zn(2+)</name>
        <dbReference type="ChEBI" id="CHEBI:29105"/>
        <label>2</label>
    </ligand>
</feature>
<feature type="site" description="Histone H3K4me3 binding" evidence="7">
    <location>
        <position position="237"/>
    </location>
</feature>
<keyword evidence="4 9" id="KW-0863">Zinc-finger</keyword>